<dbReference type="EMBL" id="CM000847">
    <property type="protein sequence ID" value="KRH16022.1"/>
    <property type="molecule type" value="Genomic_DNA"/>
</dbReference>
<dbReference type="SMR" id="A0A0R0GCY6"/>
<accession>A0A0R0GCY6</accession>
<reference evidence="1 2" key="1">
    <citation type="journal article" date="2010" name="Nature">
        <title>Genome sequence of the palaeopolyploid soybean.</title>
        <authorList>
            <person name="Schmutz J."/>
            <person name="Cannon S.B."/>
            <person name="Schlueter J."/>
            <person name="Ma J."/>
            <person name="Mitros T."/>
            <person name="Nelson W."/>
            <person name="Hyten D.L."/>
            <person name="Song Q."/>
            <person name="Thelen J.J."/>
            <person name="Cheng J."/>
            <person name="Xu D."/>
            <person name="Hellsten U."/>
            <person name="May G.D."/>
            <person name="Yu Y."/>
            <person name="Sakurai T."/>
            <person name="Umezawa T."/>
            <person name="Bhattacharyya M.K."/>
            <person name="Sandhu D."/>
            <person name="Valliyodan B."/>
            <person name="Lindquist E."/>
            <person name="Peto M."/>
            <person name="Grant D."/>
            <person name="Shu S."/>
            <person name="Goodstein D."/>
            <person name="Barry K."/>
            <person name="Futrell-Griggs M."/>
            <person name="Abernathy B."/>
            <person name="Du J."/>
            <person name="Tian Z."/>
            <person name="Zhu L."/>
            <person name="Gill N."/>
            <person name="Joshi T."/>
            <person name="Libault M."/>
            <person name="Sethuraman A."/>
            <person name="Zhang X.-C."/>
            <person name="Shinozaki K."/>
            <person name="Nguyen H.T."/>
            <person name="Wing R.A."/>
            <person name="Cregan P."/>
            <person name="Specht J."/>
            <person name="Grimwood J."/>
            <person name="Rokhsar D."/>
            <person name="Stacey G."/>
            <person name="Shoemaker R.C."/>
            <person name="Jackson S.A."/>
        </authorList>
    </citation>
    <scope>NUCLEOTIDE SEQUENCE</scope>
    <source>
        <strain evidence="2">cv. Williams 82</strain>
        <tissue evidence="1">Callus</tissue>
    </source>
</reference>
<name>A0A0R0GCY6_SOYBN</name>
<sequence length="87" mass="10050">MTPYKNFLIRGLLPPNENQAQRLKRKVNYYVILDGELFKRRLTTPLLKCLNSQQADYVMRELHEGIGSLHTEGHSLATKVEELPSIL</sequence>
<dbReference type="PANTHER" id="PTHR48475:SF2">
    <property type="entry name" value="RIBONUCLEASE H"/>
    <property type="match status" value="1"/>
</dbReference>
<proteinExistence type="predicted"/>
<gene>
    <name evidence="1" type="ORF">GLYMA_14G127100</name>
</gene>
<evidence type="ECO:0000313" key="3">
    <source>
        <dbReference type="Proteomes" id="UP000008827"/>
    </source>
</evidence>
<keyword evidence="3" id="KW-1185">Reference proteome</keyword>
<dbReference type="PANTHER" id="PTHR48475">
    <property type="entry name" value="RIBONUCLEASE H"/>
    <property type="match status" value="1"/>
</dbReference>
<dbReference type="EnsemblPlants" id="KRH16022">
    <property type="protein sequence ID" value="KRH16022"/>
    <property type="gene ID" value="GLYMA_14G127100"/>
</dbReference>
<protein>
    <submittedName>
        <fullName evidence="1 2">Uncharacterized protein</fullName>
    </submittedName>
</protein>
<reference evidence="2" key="2">
    <citation type="submission" date="2018-02" db="UniProtKB">
        <authorList>
            <consortium name="EnsemblPlants"/>
        </authorList>
    </citation>
    <scope>IDENTIFICATION</scope>
    <source>
        <strain evidence="2">Williams 82</strain>
    </source>
</reference>
<dbReference type="AlphaFoldDB" id="A0A0R0GCY6"/>
<dbReference type="Gramene" id="KRH16022">
    <property type="protein sequence ID" value="KRH16022"/>
    <property type="gene ID" value="GLYMA_14G127100"/>
</dbReference>
<evidence type="ECO:0000313" key="2">
    <source>
        <dbReference type="EnsemblPlants" id="KRH16022"/>
    </source>
</evidence>
<dbReference type="InParanoid" id="A0A0R0GCY6"/>
<organism evidence="1">
    <name type="scientific">Glycine max</name>
    <name type="common">Soybean</name>
    <name type="synonym">Glycine hispida</name>
    <dbReference type="NCBI Taxonomy" id="3847"/>
    <lineage>
        <taxon>Eukaryota</taxon>
        <taxon>Viridiplantae</taxon>
        <taxon>Streptophyta</taxon>
        <taxon>Embryophyta</taxon>
        <taxon>Tracheophyta</taxon>
        <taxon>Spermatophyta</taxon>
        <taxon>Magnoliopsida</taxon>
        <taxon>eudicotyledons</taxon>
        <taxon>Gunneridae</taxon>
        <taxon>Pentapetalae</taxon>
        <taxon>rosids</taxon>
        <taxon>fabids</taxon>
        <taxon>Fabales</taxon>
        <taxon>Fabaceae</taxon>
        <taxon>Papilionoideae</taxon>
        <taxon>50 kb inversion clade</taxon>
        <taxon>NPAAA clade</taxon>
        <taxon>indigoferoid/millettioid clade</taxon>
        <taxon>Phaseoleae</taxon>
        <taxon>Glycine</taxon>
        <taxon>Glycine subgen. Soja</taxon>
    </lineage>
</organism>
<evidence type="ECO:0000313" key="1">
    <source>
        <dbReference type="EMBL" id="KRH16022.1"/>
    </source>
</evidence>
<dbReference type="Proteomes" id="UP000008827">
    <property type="component" value="Chromosome 14"/>
</dbReference>
<reference evidence="1" key="3">
    <citation type="submission" date="2018-07" db="EMBL/GenBank/DDBJ databases">
        <title>WGS assembly of Glycine max.</title>
        <authorList>
            <person name="Schmutz J."/>
            <person name="Cannon S."/>
            <person name="Schlueter J."/>
            <person name="Ma J."/>
            <person name="Mitros T."/>
            <person name="Nelson W."/>
            <person name="Hyten D."/>
            <person name="Song Q."/>
            <person name="Thelen J."/>
            <person name="Cheng J."/>
            <person name="Xu D."/>
            <person name="Hellsten U."/>
            <person name="May G."/>
            <person name="Yu Y."/>
            <person name="Sakurai T."/>
            <person name="Umezawa T."/>
            <person name="Bhattacharyya M."/>
            <person name="Sandhu D."/>
            <person name="Valliyodan B."/>
            <person name="Lindquist E."/>
            <person name="Peto M."/>
            <person name="Grant D."/>
            <person name="Shu S."/>
            <person name="Goodstein D."/>
            <person name="Barry K."/>
            <person name="Futrell-Griggs M."/>
            <person name="Abernathy B."/>
            <person name="Du J."/>
            <person name="Tian Z."/>
            <person name="Zhu L."/>
            <person name="Gill N."/>
            <person name="Joshi T."/>
            <person name="Libault M."/>
            <person name="Sethuraman A."/>
            <person name="Zhang X."/>
            <person name="Shinozaki K."/>
            <person name="Nguyen H."/>
            <person name="Wing R."/>
            <person name="Cregan P."/>
            <person name="Specht J."/>
            <person name="Grimwood J."/>
            <person name="Rokhsar D."/>
            <person name="Stacey G."/>
            <person name="Shoemaker R."/>
            <person name="Jackson S."/>
        </authorList>
    </citation>
    <scope>NUCLEOTIDE SEQUENCE</scope>
    <source>
        <tissue evidence="1">Callus</tissue>
    </source>
</reference>